<feature type="region of interest" description="Disordered" evidence="1">
    <location>
        <begin position="84"/>
        <end position="106"/>
    </location>
</feature>
<comment type="caution">
    <text evidence="2">The sequence shown here is derived from an EMBL/GenBank/DDBJ whole genome shotgun (WGS) entry which is preliminary data.</text>
</comment>
<evidence type="ECO:0000256" key="1">
    <source>
        <dbReference type="SAM" id="MobiDB-lite"/>
    </source>
</evidence>
<protein>
    <submittedName>
        <fullName evidence="2">Uncharacterized protein</fullName>
    </submittedName>
</protein>
<gene>
    <name evidence="2" type="ORF">BSTOLATCC_MIC44301</name>
</gene>
<sequence length="361" mass="41694">MTTDKSSLIKEIESIINDVPRYSHHGRSSIKFTQRLIPTKKFIKSAVEARKSILNSEEIEKLVNTPQKPHKSLLMKKETKVPSSSFLSVTREKREEIQKSNYSDAPPSTKYSPNYFWVRPRTPTNVQLRETQRSSIPRDPKVFLPDCVDEKDLECKYPHKAERKSELQKTMNLSDFMNSAEIRSCKRKKTSAKYYQSHMAKISFSKQSERKGIPLNQMHESVLDKEPVVKKSESLKAPSFKQYISRQELFNHEIHDGNYHPNHEFLKQSLSKGILPFDKMSSRNSIFDTEYSLPSPDYSAIQNSYERTVPRSRVRTLFIGKRDSYKVYSNSKSISSKSTVNLTKSSSHSISSSNFVVTNFS</sequence>
<evidence type="ECO:0000313" key="2">
    <source>
        <dbReference type="EMBL" id="CAG9327671.1"/>
    </source>
</evidence>
<dbReference type="AlphaFoldDB" id="A0AAU9JMY0"/>
<dbReference type="EMBL" id="CAJZBQ010000044">
    <property type="protein sequence ID" value="CAG9327671.1"/>
    <property type="molecule type" value="Genomic_DNA"/>
</dbReference>
<keyword evidence="3" id="KW-1185">Reference proteome</keyword>
<proteinExistence type="predicted"/>
<dbReference type="Proteomes" id="UP001162131">
    <property type="component" value="Unassembled WGS sequence"/>
</dbReference>
<reference evidence="2" key="1">
    <citation type="submission" date="2021-09" db="EMBL/GenBank/DDBJ databases">
        <authorList>
            <consortium name="AG Swart"/>
            <person name="Singh M."/>
            <person name="Singh A."/>
            <person name="Seah K."/>
            <person name="Emmerich C."/>
        </authorList>
    </citation>
    <scope>NUCLEOTIDE SEQUENCE</scope>
    <source>
        <strain evidence="2">ATCC30299</strain>
    </source>
</reference>
<accession>A0AAU9JMY0</accession>
<organism evidence="2 3">
    <name type="scientific">Blepharisma stoltei</name>
    <dbReference type="NCBI Taxonomy" id="1481888"/>
    <lineage>
        <taxon>Eukaryota</taxon>
        <taxon>Sar</taxon>
        <taxon>Alveolata</taxon>
        <taxon>Ciliophora</taxon>
        <taxon>Postciliodesmatophora</taxon>
        <taxon>Heterotrichea</taxon>
        <taxon>Heterotrichida</taxon>
        <taxon>Blepharismidae</taxon>
        <taxon>Blepharisma</taxon>
    </lineage>
</organism>
<name>A0AAU9JMY0_9CILI</name>
<evidence type="ECO:0000313" key="3">
    <source>
        <dbReference type="Proteomes" id="UP001162131"/>
    </source>
</evidence>